<dbReference type="Pfam" id="PF00288">
    <property type="entry name" value="GHMP_kinases_N"/>
    <property type="match status" value="1"/>
</dbReference>
<keyword evidence="6 9" id="KW-0418">Kinase</keyword>
<dbReference type="Gene3D" id="3.30.70.890">
    <property type="entry name" value="GHMP kinase, C-terminal domain"/>
    <property type="match status" value="1"/>
</dbReference>
<evidence type="ECO:0000256" key="4">
    <source>
        <dbReference type="ARBA" id="ARBA00022679"/>
    </source>
</evidence>
<sequence length="321" mass="33443">MGVEQIRARAHAKVNLHLGVGQARADGYHELVTIFQSLSLHDELELKVLSKRAPKHGSVIDTLTLSGQAKGVPDDEDNLVWQAVDKLVAAYRAEGIGQLPMVELHLRKGIPVAGGMAGGSADAAAALRVTQAWLSEHADPLPESVLESIAAELGSDVPFTLHGGTMLGTGRGENLIPVMSRGHYHWVLAVSAAGLSTPEVFHKLDQLRESGRELPAHTDTTVLSRSLLNGDVAAVAANLVNDLQAPAISLRPGLRQILAAGEEAGALRGIVSGSGPTCAFLCRDAAHAAEVAGELIDSGLVIAAHPAQGPAEGAHVVPETF</sequence>
<dbReference type="GO" id="GO:0050515">
    <property type="term" value="F:4-(cytidine 5'-diphospho)-2-C-methyl-D-erythritol kinase activity"/>
    <property type="evidence" value="ECO:0007669"/>
    <property type="project" value="UniProtKB-UniRule"/>
</dbReference>
<keyword evidence="13" id="KW-1185">Reference proteome</keyword>
<feature type="active site" evidence="9">
    <location>
        <position position="13"/>
    </location>
</feature>
<feature type="domain" description="GHMP kinase N-terminal" evidence="10">
    <location>
        <begin position="78"/>
        <end position="164"/>
    </location>
</feature>
<evidence type="ECO:0000256" key="1">
    <source>
        <dbReference type="ARBA" id="ARBA00009684"/>
    </source>
</evidence>
<dbReference type="KEGG" id="cok:COCCU_04195"/>
<dbReference type="HAMAP" id="MF_00061">
    <property type="entry name" value="IspE"/>
    <property type="match status" value="1"/>
</dbReference>
<evidence type="ECO:0000259" key="11">
    <source>
        <dbReference type="Pfam" id="PF08544"/>
    </source>
</evidence>
<dbReference type="InterPro" id="IPR036554">
    <property type="entry name" value="GHMP_kinase_C_sf"/>
</dbReference>
<evidence type="ECO:0000256" key="3">
    <source>
        <dbReference type="ARBA" id="ARBA00017473"/>
    </source>
</evidence>
<dbReference type="InterPro" id="IPR020568">
    <property type="entry name" value="Ribosomal_Su5_D2-typ_SF"/>
</dbReference>
<dbReference type="Gene3D" id="3.30.230.10">
    <property type="match status" value="1"/>
</dbReference>
<comment type="similarity">
    <text evidence="1 9">Belongs to the GHMP kinase family. IspE subfamily.</text>
</comment>
<comment type="catalytic activity">
    <reaction evidence="9">
        <text>4-CDP-2-C-methyl-D-erythritol + ATP = 4-CDP-2-C-methyl-D-erythritol 2-phosphate + ADP + H(+)</text>
        <dbReference type="Rhea" id="RHEA:18437"/>
        <dbReference type="ChEBI" id="CHEBI:15378"/>
        <dbReference type="ChEBI" id="CHEBI:30616"/>
        <dbReference type="ChEBI" id="CHEBI:57823"/>
        <dbReference type="ChEBI" id="CHEBI:57919"/>
        <dbReference type="ChEBI" id="CHEBI:456216"/>
        <dbReference type="EC" id="2.7.1.148"/>
    </reaction>
</comment>
<accession>A0A6B8W4C5</accession>
<dbReference type="PIRSF" id="PIRSF010376">
    <property type="entry name" value="IspE"/>
    <property type="match status" value="1"/>
</dbReference>
<keyword evidence="5 9" id="KW-0547">Nucleotide-binding</keyword>
<keyword evidence="4 9" id="KW-0808">Transferase</keyword>
<protein>
    <recommendedName>
        <fullName evidence="3 9">4-diphosphocytidyl-2-C-methyl-D-erythritol kinase</fullName>
        <shortName evidence="9">CMK</shortName>
        <ecNumber evidence="2 9">2.7.1.148</ecNumber>
    </recommendedName>
    <alternativeName>
        <fullName evidence="8 9">4-(cytidine-5'-diphospho)-2-C-methyl-D-erythritol kinase</fullName>
    </alternativeName>
</protein>
<dbReference type="PANTHER" id="PTHR43527">
    <property type="entry name" value="4-DIPHOSPHOCYTIDYL-2-C-METHYL-D-ERYTHRITOL KINASE, CHLOROPLASTIC"/>
    <property type="match status" value="1"/>
</dbReference>
<dbReference type="NCBIfam" id="NF002870">
    <property type="entry name" value="PRK03188.1"/>
    <property type="match status" value="1"/>
</dbReference>
<evidence type="ECO:0000256" key="6">
    <source>
        <dbReference type="ARBA" id="ARBA00022777"/>
    </source>
</evidence>
<dbReference type="EC" id="2.7.1.148" evidence="2 9"/>
<evidence type="ECO:0000313" key="12">
    <source>
        <dbReference type="EMBL" id="QGU06787.1"/>
    </source>
</evidence>
<dbReference type="InterPro" id="IPR006204">
    <property type="entry name" value="GHMP_kinase_N_dom"/>
</dbReference>
<organism evidence="12 13">
    <name type="scientific">Corynebacterium occultum</name>
    <dbReference type="NCBI Taxonomy" id="2675219"/>
    <lineage>
        <taxon>Bacteria</taxon>
        <taxon>Bacillati</taxon>
        <taxon>Actinomycetota</taxon>
        <taxon>Actinomycetes</taxon>
        <taxon>Mycobacteriales</taxon>
        <taxon>Corynebacteriaceae</taxon>
        <taxon>Corynebacterium</taxon>
    </lineage>
</organism>
<evidence type="ECO:0000256" key="5">
    <source>
        <dbReference type="ARBA" id="ARBA00022741"/>
    </source>
</evidence>
<dbReference type="PANTHER" id="PTHR43527:SF2">
    <property type="entry name" value="4-DIPHOSPHOCYTIDYL-2-C-METHYL-D-ERYTHRITOL KINASE, CHLOROPLASTIC"/>
    <property type="match status" value="1"/>
</dbReference>
<dbReference type="Pfam" id="PF08544">
    <property type="entry name" value="GHMP_kinases_C"/>
    <property type="match status" value="1"/>
</dbReference>
<name>A0A6B8W4C5_9CORY</name>
<evidence type="ECO:0000256" key="2">
    <source>
        <dbReference type="ARBA" id="ARBA00012052"/>
    </source>
</evidence>
<evidence type="ECO:0000256" key="8">
    <source>
        <dbReference type="ARBA" id="ARBA00032554"/>
    </source>
</evidence>
<dbReference type="InterPro" id="IPR014721">
    <property type="entry name" value="Ribsml_uS5_D2-typ_fold_subgr"/>
</dbReference>
<evidence type="ECO:0000259" key="10">
    <source>
        <dbReference type="Pfam" id="PF00288"/>
    </source>
</evidence>
<comment type="pathway">
    <text evidence="9">Isoprenoid biosynthesis; isopentenyl diphosphate biosynthesis via DXP pathway; isopentenyl diphosphate from 1-deoxy-D-xylulose 5-phosphate: step 3/6.</text>
</comment>
<dbReference type="SUPFAM" id="SSF55060">
    <property type="entry name" value="GHMP Kinase, C-terminal domain"/>
    <property type="match status" value="1"/>
</dbReference>
<evidence type="ECO:0000256" key="7">
    <source>
        <dbReference type="ARBA" id="ARBA00022840"/>
    </source>
</evidence>
<dbReference type="GO" id="GO:0016114">
    <property type="term" value="P:terpenoid biosynthetic process"/>
    <property type="evidence" value="ECO:0007669"/>
    <property type="project" value="UniProtKB-UniRule"/>
</dbReference>
<keyword evidence="9" id="KW-0414">Isoprene biosynthesis</keyword>
<dbReference type="UniPathway" id="UPA00056">
    <property type="reaction ID" value="UER00094"/>
</dbReference>
<dbReference type="NCBIfam" id="TIGR00154">
    <property type="entry name" value="ispE"/>
    <property type="match status" value="1"/>
</dbReference>
<comment type="function">
    <text evidence="9">Catalyzes the phosphorylation of the position 2 hydroxy group of 4-diphosphocytidyl-2C-methyl-D-erythritol.</text>
</comment>
<keyword evidence="7 9" id="KW-0067">ATP-binding</keyword>
<dbReference type="EMBL" id="CP046455">
    <property type="protein sequence ID" value="QGU06787.1"/>
    <property type="molecule type" value="Genomic_DNA"/>
</dbReference>
<dbReference type="GO" id="GO:0005524">
    <property type="term" value="F:ATP binding"/>
    <property type="evidence" value="ECO:0007669"/>
    <property type="project" value="UniProtKB-UniRule"/>
</dbReference>
<gene>
    <name evidence="9 12" type="primary">ispE</name>
    <name evidence="12" type="ORF">COCCU_04195</name>
</gene>
<evidence type="ECO:0000256" key="9">
    <source>
        <dbReference type="HAMAP-Rule" id="MF_00061"/>
    </source>
</evidence>
<feature type="binding site" evidence="9">
    <location>
        <begin position="111"/>
        <end position="121"/>
    </location>
    <ligand>
        <name>ATP</name>
        <dbReference type="ChEBI" id="CHEBI:30616"/>
    </ligand>
</feature>
<dbReference type="Proteomes" id="UP000424462">
    <property type="component" value="Chromosome"/>
</dbReference>
<dbReference type="InterPro" id="IPR004424">
    <property type="entry name" value="IspE"/>
</dbReference>
<dbReference type="RefSeq" id="WP_156230363.1">
    <property type="nucleotide sequence ID" value="NZ_CP046455.1"/>
</dbReference>
<dbReference type="SUPFAM" id="SSF54211">
    <property type="entry name" value="Ribosomal protein S5 domain 2-like"/>
    <property type="match status" value="1"/>
</dbReference>
<proteinExistence type="inferred from homology"/>
<reference evidence="12 13" key="1">
    <citation type="submission" date="2019-11" db="EMBL/GenBank/DDBJ databases">
        <title>Complete genome sequence of Corynebacterium kalinowskii 1959, a novel Corynebacterium species isolated from soil of a small paddock in Vilsendorf, Germany.</title>
        <authorList>
            <person name="Schaffert L."/>
            <person name="Ruwe M."/>
            <person name="Milse J."/>
            <person name="Hanuschka K."/>
            <person name="Ortseifen V."/>
            <person name="Droste J."/>
            <person name="Brandt D."/>
            <person name="Schlueter L."/>
            <person name="Kutter Y."/>
            <person name="Vinke S."/>
            <person name="Viehoefer P."/>
            <person name="Jacob L."/>
            <person name="Luebke N.-C."/>
            <person name="Schulte-Berndt E."/>
            <person name="Hain C."/>
            <person name="Linder M."/>
            <person name="Schmidt P."/>
            <person name="Wollenschlaeger L."/>
            <person name="Luttermann T."/>
            <person name="Thieme E."/>
            <person name="Hassa J."/>
            <person name="Haak M."/>
            <person name="Wittchen M."/>
            <person name="Mentz A."/>
            <person name="Persicke M."/>
            <person name="Busche T."/>
            <person name="Ruckert C."/>
        </authorList>
    </citation>
    <scope>NUCLEOTIDE SEQUENCE [LARGE SCALE GENOMIC DNA]</scope>
    <source>
        <strain evidence="12 13">2039</strain>
    </source>
</reference>
<dbReference type="InterPro" id="IPR013750">
    <property type="entry name" value="GHMP_kinase_C_dom"/>
</dbReference>
<evidence type="ECO:0000313" key="13">
    <source>
        <dbReference type="Proteomes" id="UP000424462"/>
    </source>
</evidence>
<dbReference type="AlphaFoldDB" id="A0A6B8W4C5"/>
<feature type="domain" description="GHMP kinase C-terminal" evidence="11">
    <location>
        <begin position="227"/>
        <end position="295"/>
    </location>
</feature>
<dbReference type="GO" id="GO:0019288">
    <property type="term" value="P:isopentenyl diphosphate biosynthetic process, methylerythritol 4-phosphate pathway"/>
    <property type="evidence" value="ECO:0007669"/>
    <property type="project" value="UniProtKB-UniRule"/>
</dbReference>
<feature type="active site" evidence="9">
    <location>
        <position position="156"/>
    </location>
</feature>